<organism evidence="2 3">
    <name type="scientific">Caldalkalibacillus horti</name>
    <dbReference type="NCBI Taxonomy" id="77523"/>
    <lineage>
        <taxon>Bacteria</taxon>
        <taxon>Bacillati</taxon>
        <taxon>Bacillota</taxon>
        <taxon>Bacilli</taxon>
        <taxon>Bacillales</taxon>
        <taxon>Bacillaceae</taxon>
        <taxon>Caldalkalibacillus</taxon>
    </lineage>
</organism>
<proteinExistence type="predicted"/>
<reference evidence="2 3" key="1">
    <citation type="submission" date="2023-07" db="EMBL/GenBank/DDBJ databases">
        <title>Genomic Encyclopedia of Type Strains, Phase IV (KMG-IV): sequencing the most valuable type-strain genomes for metagenomic binning, comparative biology and taxonomic classification.</title>
        <authorList>
            <person name="Goeker M."/>
        </authorList>
    </citation>
    <scope>NUCLEOTIDE SEQUENCE [LARGE SCALE GENOMIC DNA]</scope>
    <source>
        <strain evidence="2 3">DSM 12751</strain>
    </source>
</reference>
<accession>A0ABT9VZB0</accession>
<comment type="caution">
    <text evidence="2">The sequence shown here is derived from an EMBL/GenBank/DDBJ whole genome shotgun (WGS) entry which is preliminary data.</text>
</comment>
<feature type="transmembrane region" description="Helical" evidence="1">
    <location>
        <begin position="5"/>
        <end position="25"/>
    </location>
</feature>
<gene>
    <name evidence="2" type="ORF">J2S11_002058</name>
</gene>
<sequence length="68" mass="8295">MKNMYYSIVSTILGVFFIIALLYFLRTDSEVIILFKFITTYILPWIFLIFFIKFYKVYKEKNKDSNDN</sequence>
<dbReference type="Proteomes" id="UP001235840">
    <property type="component" value="Unassembled WGS sequence"/>
</dbReference>
<evidence type="ECO:0000256" key="1">
    <source>
        <dbReference type="SAM" id="Phobius"/>
    </source>
</evidence>
<evidence type="ECO:0000313" key="3">
    <source>
        <dbReference type="Proteomes" id="UP001235840"/>
    </source>
</evidence>
<evidence type="ECO:0000313" key="2">
    <source>
        <dbReference type="EMBL" id="MDQ0166157.1"/>
    </source>
</evidence>
<dbReference type="EMBL" id="JAUSTY010000007">
    <property type="protein sequence ID" value="MDQ0166157.1"/>
    <property type="molecule type" value="Genomic_DNA"/>
</dbReference>
<keyword evidence="3" id="KW-1185">Reference proteome</keyword>
<name>A0ABT9VZB0_9BACI</name>
<keyword evidence="1" id="KW-0812">Transmembrane</keyword>
<feature type="transmembrane region" description="Helical" evidence="1">
    <location>
        <begin position="31"/>
        <end position="52"/>
    </location>
</feature>
<keyword evidence="1" id="KW-1133">Transmembrane helix</keyword>
<keyword evidence="1" id="KW-0472">Membrane</keyword>
<protein>
    <submittedName>
        <fullName evidence="2">Amino acid permease</fullName>
    </submittedName>
</protein>